<gene>
    <name evidence="1" type="ORF">B0H15DRAFT_872162</name>
</gene>
<evidence type="ECO:0000313" key="2">
    <source>
        <dbReference type="Proteomes" id="UP001222325"/>
    </source>
</evidence>
<accession>A0AAD6XKS0</accession>
<reference evidence="1" key="1">
    <citation type="submission" date="2023-03" db="EMBL/GenBank/DDBJ databases">
        <title>Massive genome expansion in bonnet fungi (Mycena s.s.) driven by repeated elements and novel gene families across ecological guilds.</title>
        <authorList>
            <consortium name="Lawrence Berkeley National Laboratory"/>
            <person name="Harder C.B."/>
            <person name="Miyauchi S."/>
            <person name="Viragh M."/>
            <person name="Kuo A."/>
            <person name="Thoen E."/>
            <person name="Andreopoulos B."/>
            <person name="Lu D."/>
            <person name="Skrede I."/>
            <person name="Drula E."/>
            <person name="Henrissat B."/>
            <person name="Morin E."/>
            <person name="Kohler A."/>
            <person name="Barry K."/>
            <person name="LaButti K."/>
            <person name="Morin E."/>
            <person name="Salamov A."/>
            <person name="Lipzen A."/>
            <person name="Mereny Z."/>
            <person name="Hegedus B."/>
            <person name="Baldrian P."/>
            <person name="Stursova M."/>
            <person name="Weitz H."/>
            <person name="Taylor A."/>
            <person name="Grigoriev I.V."/>
            <person name="Nagy L.G."/>
            <person name="Martin F."/>
            <person name="Kauserud H."/>
        </authorList>
    </citation>
    <scope>NUCLEOTIDE SEQUENCE</scope>
    <source>
        <strain evidence="1">CBHHK173m</strain>
    </source>
</reference>
<protein>
    <submittedName>
        <fullName evidence="1">Uncharacterized protein</fullName>
    </submittedName>
</protein>
<proteinExistence type="predicted"/>
<keyword evidence="2" id="KW-1185">Reference proteome</keyword>
<name>A0AAD6XKS0_9AGAR</name>
<sequence length="210" mass="23583">MARGVIARSPSPPTTLHFMHPEFLRCTSSLRCRRAAEQSLRHHRSRRRCGLDPHQALISPTAIHPSQNTYLSVPCTYRTPESLKLFRHLHFTMVWTSLGPLTTEPRKLAWRPKQNRLHSRTLDNDTDNSCNSSMSTLRGVFAALSGTDSRTLARPQPQTSLYSSFPIPFGRNPCESSARFQPLPTTPARAPFPLPAPLALLRFTAPSPVH</sequence>
<organism evidence="1 2">
    <name type="scientific">Mycena belliarum</name>
    <dbReference type="NCBI Taxonomy" id="1033014"/>
    <lineage>
        <taxon>Eukaryota</taxon>
        <taxon>Fungi</taxon>
        <taxon>Dikarya</taxon>
        <taxon>Basidiomycota</taxon>
        <taxon>Agaricomycotina</taxon>
        <taxon>Agaricomycetes</taxon>
        <taxon>Agaricomycetidae</taxon>
        <taxon>Agaricales</taxon>
        <taxon>Marasmiineae</taxon>
        <taxon>Mycenaceae</taxon>
        <taxon>Mycena</taxon>
    </lineage>
</organism>
<dbReference type="EMBL" id="JARJCN010000157">
    <property type="protein sequence ID" value="KAJ7066891.1"/>
    <property type="molecule type" value="Genomic_DNA"/>
</dbReference>
<comment type="caution">
    <text evidence="1">The sequence shown here is derived from an EMBL/GenBank/DDBJ whole genome shotgun (WGS) entry which is preliminary data.</text>
</comment>
<evidence type="ECO:0000313" key="1">
    <source>
        <dbReference type="EMBL" id="KAJ7066891.1"/>
    </source>
</evidence>
<dbReference type="AlphaFoldDB" id="A0AAD6XKS0"/>
<feature type="non-terminal residue" evidence="1">
    <location>
        <position position="210"/>
    </location>
</feature>
<dbReference type="Proteomes" id="UP001222325">
    <property type="component" value="Unassembled WGS sequence"/>
</dbReference>